<proteinExistence type="predicted"/>
<sequence>MLPAEVATPDPVRGTDPASGSSTTPPSPLIVRSGRSTLVATDVLLAHLPQLDAFADAIESDAHRIAVLGLDTPPGALRSELERCEMTGLDLADQVRTLRRAIAIAQSSYELGERSVMSLQDAASAWSTGTLARLALPLLPLLGAGGVLVWNRLPGTDAQKKAVLQRWLLDHPEVVTSPEFATLVRRVVSNTDDAVLGASGLPPWVSMVLGEQGLGILGVQTSAGVLIAAGSASPGRAFHETPVRVERVSETATPTPPAGAEQRLERVPAEDQVRIERYTAPGEPPRYVVYVAPTQTFSPIAGDEPWDLTSNVAGVAGLPAGSIRATEQAMADAGIAPDSEVVLVGFSQGGLVADAVAASGNWNTVGLETYGDPGGGIELPEGIHGVAVRHSDDFVVATGGAQQATDRTIVERRAYPEGSAIPTDLPVPAHQRRAYAETARLLDAAGSPEVRAQLDALDALTHDYTGREGSQITTFSYRAERVPTR</sequence>
<evidence type="ECO:0000313" key="2">
    <source>
        <dbReference type="EMBL" id="GMA90643.1"/>
    </source>
</evidence>
<dbReference type="Proteomes" id="UP001157069">
    <property type="component" value="Unassembled WGS sequence"/>
</dbReference>
<reference evidence="3" key="1">
    <citation type="journal article" date="2019" name="Int. J. Syst. Evol. Microbiol.">
        <title>The Global Catalogue of Microorganisms (GCM) 10K type strain sequencing project: providing services to taxonomists for standard genome sequencing and annotation.</title>
        <authorList>
            <consortium name="The Broad Institute Genomics Platform"/>
            <consortium name="The Broad Institute Genome Sequencing Center for Infectious Disease"/>
            <person name="Wu L."/>
            <person name="Ma J."/>
        </authorList>
    </citation>
    <scope>NUCLEOTIDE SEQUENCE [LARGE SCALE GENOMIC DNA]</scope>
    <source>
        <strain evidence="3">NBRC 108755</strain>
    </source>
</reference>
<dbReference type="Gene3D" id="3.40.50.1820">
    <property type="entry name" value="alpha/beta hydrolase"/>
    <property type="match status" value="1"/>
</dbReference>
<feature type="region of interest" description="Disordered" evidence="1">
    <location>
        <begin position="1"/>
        <end position="30"/>
    </location>
</feature>
<evidence type="ECO:0000256" key="1">
    <source>
        <dbReference type="SAM" id="MobiDB-lite"/>
    </source>
</evidence>
<protein>
    <recommendedName>
        <fullName evidence="4">Alpha/beta hydrolase</fullName>
    </recommendedName>
</protein>
<comment type="caution">
    <text evidence="2">The sequence shown here is derived from an EMBL/GenBank/DDBJ whole genome shotgun (WGS) entry which is preliminary data.</text>
</comment>
<name>A0ABQ6JQU8_9MICO</name>
<feature type="compositionally biased region" description="Low complexity" evidence="1">
    <location>
        <begin position="15"/>
        <end position="24"/>
    </location>
</feature>
<dbReference type="InterPro" id="IPR029058">
    <property type="entry name" value="AB_hydrolase_fold"/>
</dbReference>
<organism evidence="2 3">
    <name type="scientific">Homoserinibacter gongjuensis</name>
    <dbReference type="NCBI Taxonomy" id="1162968"/>
    <lineage>
        <taxon>Bacteria</taxon>
        <taxon>Bacillati</taxon>
        <taxon>Actinomycetota</taxon>
        <taxon>Actinomycetes</taxon>
        <taxon>Micrococcales</taxon>
        <taxon>Microbacteriaceae</taxon>
        <taxon>Homoserinibacter</taxon>
    </lineage>
</organism>
<evidence type="ECO:0000313" key="3">
    <source>
        <dbReference type="Proteomes" id="UP001157069"/>
    </source>
</evidence>
<gene>
    <name evidence="2" type="ORF">GCM10025869_11720</name>
</gene>
<accession>A0ABQ6JQU8</accession>
<dbReference type="SUPFAM" id="SSF53474">
    <property type="entry name" value="alpha/beta-Hydrolases"/>
    <property type="match status" value="1"/>
</dbReference>
<keyword evidence="3" id="KW-1185">Reference proteome</keyword>
<evidence type="ECO:0008006" key="4">
    <source>
        <dbReference type="Google" id="ProtNLM"/>
    </source>
</evidence>
<dbReference type="EMBL" id="BSVA01000001">
    <property type="protein sequence ID" value="GMA90643.1"/>
    <property type="molecule type" value="Genomic_DNA"/>
</dbReference>